<dbReference type="InParanoid" id="F4SB50"/>
<reference evidence="3" key="1">
    <citation type="journal article" date="2011" name="Proc. Natl. Acad. Sci. U.S.A.">
        <title>Obligate biotrophy features unraveled by the genomic analysis of rust fungi.</title>
        <authorList>
            <person name="Duplessis S."/>
            <person name="Cuomo C.A."/>
            <person name="Lin Y.-C."/>
            <person name="Aerts A."/>
            <person name="Tisserant E."/>
            <person name="Veneault-Fourrey C."/>
            <person name="Joly D.L."/>
            <person name="Hacquard S."/>
            <person name="Amselem J."/>
            <person name="Cantarel B.L."/>
            <person name="Chiu R."/>
            <person name="Coutinho P.M."/>
            <person name="Feau N."/>
            <person name="Field M."/>
            <person name="Frey P."/>
            <person name="Gelhaye E."/>
            <person name="Goldberg J."/>
            <person name="Grabherr M.G."/>
            <person name="Kodira C.D."/>
            <person name="Kohler A."/>
            <person name="Kuees U."/>
            <person name="Lindquist E.A."/>
            <person name="Lucas S.M."/>
            <person name="Mago R."/>
            <person name="Mauceli E."/>
            <person name="Morin E."/>
            <person name="Murat C."/>
            <person name="Pangilinan J.L."/>
            <person name="Park R."/>
            <person name="Pearson M."/>
            <person name="Quesneville H."/>
            <person name="Rouhier N."/>
            <person name="Sakthikumar S."/>
            <person name="Salamov A.A."/>
            <person name="Schmutz J."/>
            <person name="Selles B."/>
            <person name="Shapiro H."/>
            <person name="Tanguay P."/>
            <person name="Tuskan G.A."/>
            <person name="Henrissat B."/>
            <person name="Van de Peer Y."/>
            <person name="Rouze P."/>
            <person name="Ellis J.G."/>
            <person name="Dodds P.N."/>
            <person name="Schein J.E."/>
            <person name="Zhong S."/>
            <person name="Hamelin R.C."/>
            <person name="Grigoriev I.V."/>
            <person name="Szabo L.J."/>
            <person name="Martin F."/>
        </authorList>
    </citation>
    <scope>NUCLEOTIDE SEQUENCE [LARGE SCALE GENOMIC DNA]</scope>
    <source>
        <strain evidence="3">98AG31 / pathotype 3-4-7</strain>
    </source>
</reference>
<dbReference type="KEGG" id="mlr:MELLADRAFT_113812"/>
<feature type="region of interest" description="Disordered" evidence="1">
    <location>
        <begin position="1"/>
        <end position="67"/>
    </location>
</feature>
<name>F4SB50_MELLP</name>
<dbReference type="RefSeq" id="XP_007418606.1">
    <property type="nucleotide sequence ID" value="XM_007418544.1"/>
</dbReference>
<gene>
    <name evidence="2" type="ORF">MELLADRAFT_113812</name>
</gene>
<feature type="compositionally biased region" description="Polar residues" evidence="1">
    <location>
        <begin position="49"/>
        <end position="67"/>
    </location>
</feature>
<proteinExistence type="predicted"/>
<sequence>MPKSKTSNNLNGEDSSDGFQNSKDDSLPASPLQKSKKCGPPVQNLDEGGSNSRAQPNSTGIHPNYNPSNNIFLQSPASLTTVGLTSSAHLELVAKLLKMPCKVHKRALNICEACLVFMFHPTKLKVCIQATCPEHQFVTNVGLLTYSHSLSEMKKTATEKKANNWTPGNTLENIL</sequence>
<dbReference type="EMBL" id="GL883184">
    <property type="protein sequence ID" value="EGF98138.1"/>
    <property type="molecule type" value="Genomic_DNA"/>
</dbReference>
<protein>
    <submittedName>
        <fullName evidence="2">Uncharacterized protein</fullName>
    </submittedName>
</protein>
<dbReference type="AlphaFoldDB" id="F4SB50"/>
<dbReference type="VEuPathDB" id="FungiDB:MELLADRAFT_113812"/>
<keyword evidence="3" id="KW-1185">Reference proteome</keyword>
<evidence type="ECO:0000313" key="2">
    <source>
        <dbReference type="EMBL" id="EGF98138.1"/>
    </source>
</evidence>
<dbReference type="Proteomes" id="UP000001072">
    <property type="component" value="Unassembled WGS sequence"/>
</dbReference>
<evidence type="ECO:0000313" key="3">
    <source>
        <dbReference type="Proteomes" id="UP000001072"/>
    </source>
</evidence>
<feature type="compositionally biased region" description="Polar residues" evidence="1">
    <location>
        <begin position="1"/>
        <end position="21"/>
    </location>
</feature>
<dbReference type="GeneID" id="18925104"/>
<evidence type="ECO:0000256" key="1">
    <source>
        <dbReference type="SAM" id="MobiDB-lite"/>
    </source>
</evidence>
<accession>F4SB50</accession>
<dbReference type="HOGENOM" id="CLU_1532945_0_0_1"/>
<organism evidence="3">
    <name type="scientific">Melampsora larici-populina (strain 98AG31 / pathotype 3-4-7)</name>
    <name type="common">Poplar leaf rust fungus</name>
    <dbReference type="NCBI Taxonomy" id="747676"/>
    <lineage>
        <taxon>Eukaryota</taxon>
        <taxon>Fungi</taxon>
        <taxon>Dikarya</taxon>
        <taxon>Basidiomycota</taxon>
        <taxon>Pucciniomycotina</taxon>
        <taxon>Pucciniomycetes</taxon>
        <taxon>Pucciniales</taxon>
        <taxon>Melampsoraceae</taxon>
        <taxon>Melampsora</taxon>
    </lineage>
</organism>